<accession>K2FWM5</accession>
<feature type="transmembrane region" description="Helical" evidence="1">
    <location>
        <begin position="376"/>
        <end position="395"/>
    </location>
</feature>
<dbReference type="PANTHER" id="PTHR43081">
    <property type="entry name" value="ADENYLATE CYCLASE, TERMINAL-DIFFERENTIATION SPECIFIC-RELATED"/>
    <property type="match status" value="1"/>
</dbReference>
<proteinExistence type="predicted"/>
<dbReference type="AlphaFoldDB" id="K2FWM5"/>
<dbReference type="Gene3D" id="3.30.70.1230">
    <property type="entry name" value="Nucleotide cyclase"/>
    <property type="match status" value="1"/>
</dbReference>
<feature type="transmembrane region" description="Helical" evidence="1">
    <location>
        <begin position="20"/>
        <end position="41"/>
    </location>
</feature>
<dbReference type="EMBL" id="AMFJ01000859">
    <property type="protein sequence ID" value="EKE26292.1"/>
    <property type="molecule type" value="Genomic_DNA"/>
</dbReference>
<reference evidence="3" key="1">
    <citation type="journal article" date="2012" name="Science">
        <title>Fermentation, hydrogen, and sulfur metabolism in multiple uncultivated bacterial phyla.</title>
        <authorList>
            <person name="Wrighton K.C."/>
            <person name="Thomas B.C."/>
            <person name="Sharon I."/>
            <person name="Miller C.S."/>
            <person name="Castelle C.J."/>
            <person name="VerBerkmoes N.C."/>
            <person name="Wilkins M.J."/>
            <person name="Hettich R.L."/>
            <person name="Lipton M.S."/>
            <person name="Williams K.H."/>
            <person name="Long P.E."/>
            <person name="Banfield J.F."/>
        </authorList>
    </citation>
    <scope>NUCLEOTIDE SEQUENCE [LARGE SCALE GENOMIC DNA]</scope>
</reference>
<dbReference type="SUPFAM" id="SSF55073">
    <property type="entry name" value="Nucleotide cyclase"/>
    <property type="match status" value="1"/>
</dbReference>
<dbReference type="Pfam" id="PF05226">
    <property type="entry name" value="CHASE2"/>
    <property type="match status" value="1"/>
</dbReference>
<feature type="domain" description="Guanylate cyclase" evidence="2">
    <location>
        <begin position="437"/>
        <end position="570"/>
    </location>
</feature>
<dbReference type="SMART" id="SM01080">
    <property type="entry name" value="CHASE2"/>
    <property type="match status" value="1"/>
</dbReference>
<keyword evidence="1" id="KW-0812">Transmembrane</keyword>
<dbReference type="GO" id="GO:0035556">
    <property type="term" value="P:intracellular signal transduction"/>
    <property type="evidence" value="ECO:0007669"/>
    <property type="project" value="InterPro"/>
</dbReference>
<gene>
    <name evidence="3" type="ORF">ACD_4C00343G0002</name>
</gene>
<name>K2FWM5_9BACT</name>
<dbReference type="InterPro" id="IPR029787">
    <property type="entry name" value="Nucleotide_cyclase"/>
</dbReference>
<dbReference type="Pfam" id="PF00211">
    <property type="entry name" value="Guanylate_cyc"/>
    <property type="match status" value="1"/>
</dbReference>
<dbReference type="SMART" id="SM00044">
    <property type="entry name" value="CYCc"/>
    <property type="match status" value="1"/>
</dbReference>
<keyword evidence="1" id="KW-1133">Transmembrane helix</keyword>
<dbReference type="CDD" id="cd07302">
    <property type="entry name" value="CHD"/>
    <property type="match status" value="1"/>
</dbReference>
<dbReference type="InterPro" id="IPR050697">
    <property type="entry name" value="Adenylyl/Guanylyl_Cyclase_3/4"/>
</dbReference>
<keyword evidence="1" id="KW-0472">Membrane</keyword>
<dbReference type="GO" id="GO:0006171">
    <property type="term" value="P:cAMP biosynthetic process"/>
    <property type="evidence" value="ECO:0007669"/>
    <property type="project" value="TreeGrafter"/>
</dbReference>
<dbReference type="PROSITE" id="PS50125">
    <property type="entry name" value="GUANYLATE_CYCLASE_2"/>
    <property type="match status" value="1"/>
</dbReference>
<evidence type="ECO:0000259" key="2">
    <source>
        <dbReference type="PROSITE" id="PS50125"/>
    </source>
</evidence>
<feature type="transmembrane region" description="Helical" evidence="1">
    <location>
        <begin position="344"/>
        <end position="361"/>
    </location>
</feature>
<evidence type="ECO:0000256" key="1">
    <source>
        <dbReference type="SAM" id="Phobius"/>
    </source>
</evidence>
<sequence length="691" mass="84184">MNKIRDFINRYVNLNNKFFISVFISVSVILIIFLMKISLFGDISMRINTNFQNDLYSEKHSNNKNASPLITVIEIDDKTLKDKEKWWLWRWQDFKREYYAKIIDKLNEDWAIVIWIDVLFSEKSNSPNDDHAFSKSLKKAWNVILASHVNTWIYPVDYFLDNTNIWDIWPIVNRYNNMVYSIRPFFVVNGKVVESLGFSILKHYYSTIYWKKQEITKSDLKKDVIDFYDVNIPNDKYNKEFIINYIPNNKSFNKLSFVDVYNWKYNKELIRDKIILIWANAVWLHDEFNTPLGIMPWVYTHANVVNTILNKKVIHVFDIEKEFLVLILFIFIITFLWVYDSHKYYFMTSLMILLIGFFKWYQFTFTLYNTIFSLPVYFYISIFASFILVNLYRYIYEDKWKRILKNALSQYLAKDLVDTVLSDYKKLDLKWDKKEITIFFSDIEWFTNLSEELDPHELMEFLKKYLKEVSDIIIENKWFINKYEWDAVMALWWTFSNEKHQVYNSCIAALEQQKAIDKIGWAVKEKYWFDLKVRMWINKWDAIIWNIGSLWNKIEYTAIWDNVNLASRLESINKFYRTKICVSESVINETQNEFVFRKLDKIKVKWKKKIVTIYELIDFRNQISQELLDLLKDFEKWLELYFNKNFIEAKVIFQKLKNLWDYTSEVFIKRCDDLILNPIEDWDWSWEFKEK</sequence>
<comment type="caution">
    <text evidence="3">The sequence shown here is derived from an EMBL/GenBank/DDBJ whole genome shotgun (WGS) entry which is preliminary data.</text>
</comment>
<organism evidence="3">
    <name type="scientific">uncultured bacterium</name>
    <name type="common">gcode 4</name>
    <dbReference type="NCBI Taxonomy" id="1234023"/>
    <lineage>
        <taxon>Bacteria</taxon>
        <taxon>environmental samples</taxon>
    </lineage>
</organism>
<dbReference type="InterPro" id="IPR007890">
    <property type="entry name" value="CHASE2"/>
</dbReference>
<evidence type="ECO:0000313" key="3">
    <source>
        <dbReference type="EMBL" id="EKE26292.1"/>
    </source>
</evidence>
<dbReference type="InterPro" id="IPR001054">
    <property type="entry name" value="A/G_cyclase"/>
</dbReference>
<feature type="transmembrane region" description="Helical" evidence="1">
    <location>
        <begin position="323"/>
        <end position="339"/>
    </location>
</feature>
<dbReference type="GO" id="GO:0004016">
    <property type="term" value="F:adenylate cyclase activity"/>
    <property type="evidence" value="ECO:0007669"/>
    <property type="project" value="UniProtKB-ARBA"/>
</dbReference>
<dbReference type="PANTHER" id="PTHR43081:SF1">
    <property type="entry name" value="ADENYLATE CYCLASE, TERMINAL-DIFFERENTIATION SPECIFIC"/>
    <property type="match status" value="1"/>
</dbReference>
<protein>
    <recommendedName>
        <fullName evidence="2">Guanylate cyclase domain-containing protein</fullName>
    </recommendedName>
</protein>